<organism evidence="1 2">
    <name type="scientific">Streptomyces citrinus</name>
    <dbReference type="NCBI Taxonomy" id="3118173"/>
    <lineage>
        <taxon>Bacteria</taxon>
        <taxon>Bacillati</taxon>
        <taxon>Actinomycetota</taxon>
        <taxon>Actinomycetes</taxon>
        <taxon>Kitasatosporales</taxon>
        <taxon>Streptomycetaceae</taxon>
        <taxon>Streptomyces</taxon>
    </lineage>
</organism>
<evidence type="ECO:0000313" key="2">
    <source>
        <dbReference type="Proteomes" id="UP001432251"/>
    </source>
</evidence>
<sequence length="70" mass="7370">MLKLDPNDPSSGFWIPIALCLVVFFVLTACGVGLVPSAAWAAGAGVAAALILRLVKRSLFASHTPHHEDE</sequence>
<proteinExistence type="predicted"/>
<evidence type="ECO:0000313" key="1">
    <source>
        <dbReference type="EMBL" id="WWQ69374.1"/>
    </source>
</evidence>
<keyword evidence="2" id="KW-1185">Reference proteome</keyword>
<reference evidence="1" key="1">
    <citation type="journal article" date="2025" name="Int. J. Syst. Evol. Microbiol.">
        <title>Streptomyces citrinus sp. nov., with yellow diffusible pigment.</title>
        <authorList>
            <person name="He Y."/>
            <person name="Yang E."/>
            <person name="Xu J."/>
            <person name="Sun Y."/>
            <person name="Sun L."/>
        </authorList>
    </citation>
    <scope>NUCLEOTIDE SEQUENCE</scope>
    <source>
        <strain evidence="1">Q6</strain>
    </source>
</reference>
<geneLocation type="plasmid" evidence="1 2">
    <name>p1</name>
</geneLocation>
<keyword evidence="1" id="KW-0614">Plasmid</keyword>
<protein>
    <submittedName>
        <fullName evidence="1">Uncharacterized protein</fullName>
    </submittedName>
</protein>
<dbReference type="Proteomes" id="UP001432251">
    <property type="component" value="Plasmid p1"/>
</dbReference>
<dbReference type="EMBL" id="CP146023">
    <property type="protein sequence ID" value="WWQ69374.1"/>
    <property type="molecule type" value="Genomic_DNA"/>
</dbReference>
<accession>A0ACD5AQA5</accession>
<gene>
    <name evidence="1" type="ORF">V2W30_40030</name>
</gene>
<name>A0ACD5AQA5_9ACTN</name>